<dbReference type="EMBL" id="FOIB01000009">
    <property type="protein sequence ID" value="SEU32971.1"/>
    <property type="molecule type" value="Genomic_DNA"/>
</dbReference>
<evidence type="ECO:0000313" key="3">
    <source>
        <dbReference type="Proteomes" id="UP000183760"/>
    </source>
</evidence>
<evidence type="ECO:0000313" key="4">
    <source>
        <dbReference type="Proteomes" id="UP000321514"/>
    </source>
</evidence>
<evidence type="ECO:0000313" key="1">
    <source>
        <dbReference type="EMBL" id="GEN09558.1"/>
    </source>
</evidence>
<dbReference type="EMBL" id="BJXR01000034">
    <property type="protein sequence ID" value="GEN09558.1"/>
    <property type="molecule type" value="Genomic_DNA"/>
</dbReference>
<keyword evidence="3" id="KW-1185">Reference proteome</keyword>
<dbReference type="RefSeq" id="WP_074957516.1">
    <property type="nucleotide sequence ID" value="NZ_BJXR01000034.1"/>
</dbReference>
<dbReference type="AlphaFoldDB" id="A0A511T8F9"/>
<dbReference type="STRING" id="1334629.MFUL124B02_18035"/>
<dbReference type="Proteomes" id="UP000321514">
    <property type="component" value="Unassembled WGS sequence"/>
</dbReference>
<reference evidence="2 3" key="1">
    <citation type="submission" date="2016-10" db="EMBL/GenBank/DDBJ databases">
        <authorList>
            <person name="Varghese N."/>
            <person name="Submissions S."/>
        </authorList>
    </citation>
    <scope>NUCLEOTIDE SEQUENCE [LARGE SCALE GENOMIC DNA]</scope>
    <source>
        <strain evidence="2 3">DSM 16525</strain>
    </source>
</reference>
<protein>
    <submittedName>
        <fullName evidence="1">Uncharacterized protein</fullName>
    </submittedName>
</protein>
<organism evidence="1 4">
    <name type="scientific">Myxococcus fulvus</name>
    <dbReference type="NCBI Taxonomy" id="33"/>
    <lineage>
        <taxon>Bacteria</taxon>
        <taxon>Pseudomonadati</taxon>
        <taxon>Myxococcota</taxon>
        <taxon>Myxococcia</taxon>
        <taxon>Myxococcales</taxon>
        <taxon>Cystobacterineae</taxon>
        <taxon>Myxococcaceae</taxon>
        <taxon>Myxococcus</taxon>
    </lineage>
</organism>
<accession>A0A511T8F9</accession>
<gene>
    <name evidence="1" type="ORF">MFU01_45950</name>
    <name evidence="2" type="ORF">SAMN05443572_109212</name>
</gene>
<proteinExistence type="predicted"/>
<dbReference type="OrthoDB" id="6636929at2"/>
<comment type="caution">
    <text evidence="1">The sequence shown here is derived from an EMBL/GenBank/DDBJ whole genome shotgun (WGS) entry which is preliminary data.</text>
</comment>
<evidence type="ECO:0000313" key="2">
    <source>
        <dbReference type="EMBL" id="SEU32971.1"/>
    </source>
</evidence>
<dbReference type="Proteomes" id="UP000183760">
    <property type="component" value="Unassembled WGS sequence"/>
</dbReference>
<name>A0A511T8F9_MYXFU</name>
<sequence length="337" mass="37172">MSERELTHLEVPCFVDFSEALAGREVVAQGVGPDLDLWLVALDGKRDDRMSFTPGGASFAKSHADAPQSYEVLRYPSPDAEPESILLPPERLNFHFVQPLPDGDLLLAGARCAYVDKDAHARNAVVYSRQGVARRELTLGDGIQDIQATGDGRLWVSYFDEGVLGNRGWGRGDIDSEPIGRSGLVQFDATGRRLSEFDPRAAGTDIIIDCYALNVASDDETWLYFYTDFPLVRLRDGAKPVTWKTPVAGASAMAVGATHVLFGGSYSARSQFELYVLHGRREKTLASAGTFVFVDPEGERWQPTWMRGRGPWLYGGEGTRAFRIDLDTLVASARVWH</sequence>
<reference evidence="1 4" key="2">
    <citation type="submission" date="2019-07" db="EMBL/GenBank/DDBJ databases">
        <title>Whole genome shotgun sequence of Myxococcus fulvus NBRC 100333.</title>
        <authorList>
            <person name="Hosoyama A."/>
            <person name="Uohara A."/>
            <person name="Ohji S."/>
            <person name="Ichikawa N."/>
        </authorList>
    </citation>
    <scope>NUCLEOTIDE SEQUENCE [LARGE SCALE GENOMIC DNA]</scope>
    <source>
        <strain evidence="1 4">NBRC 100333</strain>
    </source>
</reference>